<keyword evidence="5" id="KW-0547">Nucleotide-binding</keyword>
<dbReference type="InterPro" id="IPR013525">
    <property type="entry name" value="ABC2_TM"/>
</dbReference>
<dbReference type="SUPFAM" id="SSF52540">
    <property type="entry name" value="P-loop containing nucleoside triphosphate hydrolases"/>
    <property type="match status" value="2"/>
</dbReference>
<comment type="similarity">
    <text evidence="2">Belongs to the ABC transporter superfamily. ABCG family. PDR (TC 3.A.1.205) subfamily.</text>
</comment>
<feature type="transmembrane region" description="Helical" evidence="10">
    <location>
        <begin position="615"/>
        <end position="637"/>
    </location>
</feature>
<dbReference type="InterPro" id="IPR029481">
    <property type="entry name" value="ABC_trans_N"/>
</dbReference>
<evidence type="ECO:0000256" key="3">
    <source>
        <dbReference type="ARBA" id="ARBA00022448"/>
    </source>
</evidence>
<dbReference type="PROSITE" id="PS00211">
    <property type="entry name" value="ABC_TRANSPORTER_1"/>
    <property type="match status" value="1"/>
</dbReference>
<dbReference type="GO" id="GO:0140359">
    <property type="term" value="F:ABC-type transporter activity"/>
    <property type="evidence" value="ECO:0007669"/>
    <property type="project" value="InterPro"/>
</dbReference>
<evidence type="ECO:0000256" key="2">
    <source>
        <dbReference type="ARBA" id="ARBA00006012"/>
    </source>
</evidence>
<organism evidence="12 13">
    <name type="scientific">Fusarium sporotrichioides</name>
    <dbReference type="NCBI Taxonomy" id="5514"/>
    <lineage>
        <taxon>Eukaryota</taxon>
        <taxon>Fungi</taxon>
        <taxon>Dikarya</taxon>
        <taxon>Ascomycota</taxon>
        <taxon>Pezizomycotina</taxon>
        <taxon>Sordariomycetes</taxon>
        <taxon>Hypocreomycetidae</taxon>
        <taxon>Hypocreales</taxon>
        <taxon>Nectriaceae</taxon>
        <taxon>Fusarium</taxon>
    </lineage>
</organism>
<evidence type="ECO:0000256" key="7">
    <source>
        <dbReference type="ARBA" id="ARBA00022989"/>
    </source>
</evidence>
<keyword evidence="7 10" id="KW-1133">Transmembrane helix</keyword>
<dbReference type="InterPro" id="IPR027417">
    <property type="entry name" value="P-loop_NTPase"/>
</dbReference>
<evidence type="ECO:0000256" key="9">
    <source>
        <dbReference type="SAM" id="MobiDB-lite"/>
    </source>
</evidence>
<evidence type="ECO:0000256" key="1">
    <source>
        <dbReference type="ARBA" id="ARBA00004141"/>
    </source>
</evidence>
<dbReference type="CDD" id="cd03232">
    <property type="entry name" value="ABCG_PDR_domain2"/>
    <property type="match status" value="1"/>
</dbReference>
<feature type="transmembrane region" description="Helical" evidence="10">
    <location>
        <begin position="1324"/>
        <end position="1342"/>
    </location>
</feature>
<feature type="transmembrane region" description="Helical" evidence="10">
    <location>
        <begin position="1246"/>
        <end position="1271"/>
    </location>
</feature>
<dbReference type="InterPro" id="IPR003593">
    <property type="entry name" value="AAA+_ATPase"/>
</dbReference>
<feature type="transmembrane region" description="Helical" evidence="10">
    <location>
        <begin position="506"/>
        <end position="526"/>
    </location>
</feature>
<dbReference type="InterPro" id="IPR034001">
    <property type="entry name" value="ABCG_PDR_1"/>
</dbReference>
<sequence>MASPCNDVTDIEKMNNFPDSVRSGRTVVEGKTSERVRENRTHVKDEYERAKEDLTQLARRYTSNTHYPQPTLFPVPAEASLDPSSPGFNARKWAKAFFQLRSSIGEGAKARTAGIAFRDLNVHGFGTAADFQKTVGNIALEAVTYFKKAVMRQKQQRIDILRGLEGVVHSGEMLAVLGPPGSGCSTFLRTIAGDTDGLYVGDESIINYQGIRPSQMASRFRGEAIYTAEVDAHFPHMTVADTLYFAARARCPKIIPNGVSHHDYAEHLRDVMMAMFGISHTRNTRVGNDFIRGVSGGERKRVTISEAALNHSPLQCWDNSTRGLDSANALEFCRTLRTQADVLGTTACVAIYQASQDAYEVFDKVVVLYEGRQIYFGRTDQAKAYFEDLGFVCPDRQTTADFLTSMTSHQERVVRNGANAPRNPDEFAQAWMRSQHRAHLNAEIDQYLVQYPFDNEHYDQFLASRRVDQAKSQREGSPFNLSYWQQVKLTLWRSWVLLKSDPSMTLTMLFVNLFMSLITASIFYNLSNTSESLTRRGTLLFFIILSNAFGSMLEIMTLYAKRPIVEKHNRYALYHPSAEALSSMIIDLPYKTVNALICNIALYYMCNMRREAGPFFFFLLVVYIITLTMSMMFRLMASLTKTIAQALAPASVILLIICLYTGFAIKIQYMQSWLGWLRWVNPVHYGFESLMTNELIGRMFECVSFVPSGPDYSSVKASERVCTVPGSTPAADFVSGTSYLETSYGYQNAHKWRNVGIMIAFCIVFCVGHLVAAELVASERSKGEVLVFTRKGMRKHTRQVDDIEANTDNRPSTEIVAGHGGYGSTGNIEKATSVFHWQDICYDVKIKDETRRILDHVDGWVKPGTLTALMGVSGAGKTTLLDVLASRVTVGVITGSALVDGNPRDASFQRQTGYAQQQDLHLHTSTVREALTFSALLRQPPTYSKQAKIAYVDVVIDLLDMQLYTDAVIGVPGEGLNVEQRKRLTIGIELAARPKLLLFLDEPTSGLDSQTSWSICDLMEKLTNSGQAILCTIHQPSAILFQRFDRLLLLSKGGRTVYFGPVGKSSQTLLDYFVRNGGAPCPPEANPAEHMLHVIGATPGSGSNIDWPVVWRNSPEYREVQQELARLSSNARSNEVSEGPTHVSEFAAPFGLQFKEVCRRVFQQYYRSPTYVLSKGFLSAGGALFIGLSFLNIGNTQSGLQNQLFGVFIFLTIFSQLVDQILPVFVSQRTMYEARERPSKSYSWVAFIGANMLVEAFWNSVFSILSFLFWYFPMGLYRNARYTDAEHSRGVLVFLFIWVFFLFSSTFAHLVVADIDSAEEAGGIVALLTVMMFTFCGILAGPTQMPGFWIFMYRVNPFTYFVDGFVGTALSNAPATCADYEFVFFNLPDGTTCGEYMKPYIDMAGGFVQYPSATDECRFCQISETNTFLSHIGISFANRWRNFGLMRVFVFFNVFAAIGLYWLARVPKKSKVKKE</sequence>
<keyword evidence="4 10" id="KW-0812">Transmembrane</keyword>
<dbReference type="InterPro" id="IPR034003">
    <property type="entry name" value="ABCG_PDR_2"/>
</dbReference>
<dbReference type="Gene3D" id="3.40.50.300">
    <property type="entry name" value="P-loop containing nucleotide triphosphate hydrolases"/>
    <property type="match status" value="2"/>
</dbReference>
<dbReference type="SMART" id="SM00382">
    <property type="entry name" value="AAA"/>
    <property type="match status" value="2"/>
</dbReference>
<comment type="subcellular location">
    <subcellularLocation>
        <location evidence="1">Membrane</location>
        <topology evidence="1">Multi-pass membrane protein</topology>
    </subcellularLocation>
</comment>
<feature type="transmembrane region" description="Helical" evidence="10">
    <location>
        <begin position="1291"/>
        <end position="1312"/>
    </location>
</feature>
<dbReference type="Pfam" id="PF06422">
    <property type="entry name" value="PDR_CDR"/>
    <property type="match status" value="1"/>
</dbReference>
<comment type="caution">
    <text evidence="12">The sequence shown here is derived from an EMBL/GenBank/DDBJ whole genome shotgun (WGS) entry which is preliminary data.</text>
</comment>
<proteinExistence type="inferred from homology"/>
<evidence type="ECO:0000313" key="13">
    <source>
        <dbReference type="Proteomes" id="UP000266152"/>
    </source>
</evidence>
<dbReference type="Proteomes" id="UP000266152">
    <property type="component" value="Unassembled WGS sequence"/>
</dbReference>
<evidence type="ECO:0000256" key="4">
    <source>
        <dbReference type="ARBA" id="ARBA00022692"/>
    </source>
</evidence>
<feature type="transmembrane region" description="Helical" evidence="10">
    <location>
        <begin position="755"/>
        <end position="772"/>
    </location>
</feature>
<keyword evidence="6" id="KW-0067">ATP-binding</keyword>
<dbReference type="InterPro" id="IPR003439">
    <property type="entry name" value="ABC_transporter-like_ATP-bd"/>
</dbReference>
<reference evidence="12 13" key="1">
    <citation type="journal article" date="2018" name="PLoS Pathog.">
        <title>Evolution of structural diversity of trichothecenes, a family of toxins produced by plant pathogenic and entomopathogenic fungi.</title>
        <authorList>
            <person name="Proctor R.H."/>
            <person name="McCormick S.P."/>
            <person name="Kim H.S."/>
            <person name="Cardoza R.E."/>
            <person name="Stanley A.M."/>
            <person name="Lindo L."/>
            <person name="Kelly A."/>
            <person name="Brown D.W."/>
            <person name="Lee T."/>
            <person name="Vaughan M.M."/>
            <person name="Alexander N.J."/>
            <person name="Busman M."/>
            <person name="Gutierrez S."/>
        </authorList>
    </citation>
    <scope>NUCLEOTIDE SEQUENCE [LARGE SCALE GENOMIC DNA]</scope>
    <source>
        <strain evidence="12 13">NRRL 3299</strain>
    </source>
</reference>
<evidence type="ECO:0000256" key="8">
    <source>
        <dbReference type="ARBA" id="ARBA00023136"/>
    </source>
</evidence>
<evidence type="ECO:0000256" key="10">
    <source>
        <dbReference type="SAM" id="Phobius"/>
    </source>
</evidence>
<feature type="transmembrane region" description="Helical" evidence="10">
    <location>
        <begin position="1444"/>
        <end position="1464"/>
    </location>
</feature>
<dbReference type="CDD" id="cd03233">
    <property type="entry name" value="ABCG_PDR_domain1"/>
    <property type="match status" value="1"/>
</dbReference>
<feature type="transmembrane region" description="Helical" evidence="10">
    <location>
        <begin position="1205"/>
        <end position="1226"/>
    </location>
</feature>
<feature type="transmembrane region" description="Helical" evidence="10">
    <location>
        <begin position="538"/>
        <end position="560"/>
    </location>
</feature>
<dbReference type="GO" id="GO:0005524">
    <property type="term" value="F:ATP binding"/>
    <property type="evidence" value="ECO:0007669"/>
    <property type="project" value="UniProtKB-KW"/>
</dbReference>
<feature type="region of interest" description="Disordered" evidence="9">
    <location>
        <begin position="1"/>
        <end position="42"/>
    </location>
</feature>
<feature type="transmembrane region" description="Helical" evidence="10">
    <location>
        <begin position="643"/>
        <end position="665"/>
    </location>
</feature>
<dbReference type="STRING" id="5514.A0A395S8G7"/>
<dbReference type="Pfam" id="PF19055">
    <property type="entry name" value="ABC2_membrane_7"/>
    <property type="match status" value="1"/>
</dbReference>
<feature type="compositionally biased region" description="Basic and acidic residues" evidence="9">
    <location>
        <begin position="31"/>
        <end position="42"/>
    </location>
</feature>
<evidence type="ECO:0000313" key="12">
    <source>
        <dbReference type="EMBL" id="RGP68716.1"/>
    </source>
</evidence>
<dbReference type="GO" id="GO:0016020">
    <property type="term" value="C:membrane"/>
    <property type="evidence" value="ECO:0007669"/>
    <property type="project" value="UniProtKB-SubCell"/>
</dbReference>
<gene>
    <name evidence="12" type="ORF">FSPOR_5187</name>
</gene>
<dbReference type="PROSITE" id="PS50893">
    <property type="entry name" value="ABC_TRANSPORTER_2"/>
    <property type="match status" value="2"/>
</dbReference>
<name>A0A395S8G7_FUSSP</name>
<evidence type="ECO:0000256" key="6">
    <source>
        <dbReference type="ARBA" id="ARBA00022840"/>
    </source>
</evidence>
<evidence type="ECO:0000259" key="11">
    <source>
        <dbReference type="PROSITE" id="PS50893"/>
    </source>
</evidence>
<keyword evidence="13" id="KW-1185">Reference proteome</keyword>
<dbReference type="Pfam" id="PF00005">
    <property type="entry name" value="ABC_tran"/>
    <property type="match status" value="2"/>
</dbReference>
<dbReference type="Pfam" id="PF01061">
    <property type="entry name" value="ABC2_membrane"/>
    <property type="match status" value="2"/>
</dbReference>
<dbReference type="GO" id="GO:0016887">
    <property type="term" value="F:ATP hydrolysis activity"/>
    <property type="evidence" value="ECO:0007669"/>
    <property type="project" value="InterPro"/>
</dbReference>
<accession>A0A395S8G7</accession>
<dbReference type="InterPro" id="IPR017871">
    <property type="entry name" value="ABC_transporter-like_CS"/>
</dbReference>
<dbReference type="PANTHER" id="PTHR19241">
    <property type="entry name" value="ATP-BINDING CASSETTE TRANSPORTER"/>
    <property type="match status" value="1"/>
</dbReference>
<feature type="transmembrane region" description="Helical" evidence="10">
    <location>
        <begin position="1172"/>
        <end position="1193"/>
    </location>
</feature>
<dbReference type="FunFam" id="3.40.50.300:FF:000054">
    <property type="entry name" value="ABC multidrug transporter atrF"/>
    <property type="match status" value="1"/>
</dbReference>
<dbReference type="InterPro" id="IPR043926">
    <property type="entry name" value="ABCG_dom"/>
</dbReference>
<dbReference type="Pfam" id="PF14510">
    <property type="entry name" value="ABC_trans_N"/>
    <property type="match status" value="1"/>
</dbReference>
<evidence type="ECO:0000256" key="5">
    <source>
        <dbReference type="ARBA" id="ARBA00022741"/>
    </source>
</evidence>
<dbReference type="EMBL" id="PXOF01000067">
    <property type="protein sequence ID" value="RGP68716.1"/>
    <property type="molecule type" value="Genomic_DNA"/>
</dbReference>
<feature type="transmembrane region" description="Helical" evidence="10">
    <location>
        <begin position="580"/>
        <end position="603"/>
    </location>
</feature>
<protein>
    <submittedName>
        <fullName evidence="12">ABC-2 type transporter</fullName>
    </submittedName>
</protein>
<feature type="domain" description="ABC transporter" evidence="11">
    <location>
        <begin position="835"/>
        <end position="1077"/>
    </location>
</feature>
<keyword evidence="3" id="KW-0813">Transport</keyword>
<keyword evidence="8 10" id="KW-0472">Membrane</keyword>
<dbReference type="InterPro" id="IPR010929">
    <property type="entry name" value="PDR_CDR_ABC"/>
</dbReference>
<feature type="domain" description="ABC transporter" evidence="11">
    <location>
        <begin position="138"/>
        <end position="395"/>
    </location>
</feature>